<dbReference type="Proteomes" id="UP000887575">
    <property type="component" value="Unassembled WGS sequence"/>
</dbReference>
<sequence>MACTLDGLYFRYTKRWPLVQVMLPFLLCASITHLGDYLSDLTGTSITKEDFMESILLLTCALDFVTNRNLNKVISTS</sequence>
<protein>
    <submittedName>
        <fullName evidence="2">Uncharacterized protein</fullName>
    </submittedName>
</protein>
<reference evidence="2" key="1">
    <citation type="submission" date="2024-02" db="UniProtKB">
        <authorList>
            <consortium name="WormBaseParasite"/>
        </authorList>
    </citation>
    <scope>IDENTIFICATION</scope>
</reference>
<organism evidence="1 2">
    <name type="scientific">Mesorhabditis belari</name>
    <dbReference type="NCBI Taxonomy" id="2138241"/>
    <lineage>
        <taxon>Eukaryota</taxon>
        <taxon>Metazoa</taxon>
        <taxon>Ecdysozoa</taxon>
        <taxon>Nematoda</taxon>
        <taxon>Chromadorea</taxon>
        <taxon>Rhabditida</taxon>
        <taxon>Rhabditina</taxon>
        <taxon>Rhabditomorpha</taxon>
        <taxon>Rhabditoidea</taxon>
        <taxon>Rhabditidae</taxon>
        <taxon>Mesorhabditinae</taxon>
        <taxon>Mesorhabditis</taxon>
    </lineage>
</organism>
<name>A0AAF3ET69_9BILA</name>
<dbReference type="WBParaSite" id="MBELARI_LOCUS17016">
    <property type="protein sequence ID" value="MBELARI_LOCUS17016"/>
    <property type="gene ID" value="MBELARI_LOCUS17016"/>
</dbReference>
<evidence type="ECO:0000313" key="2">
    <source>
        <dbReference type="WBParaSite" id="MBELARI_LOCUS17016"/>
    </source>
</evidence>
<keyword evidence="1" id="KW-1185">Reference proteome</keyword>
<proteinExistence type="predicted"/>
<accession>A0AAF3ET69</accession>
<evidence type="ECO:0000313" key="1">
    <source>
        <dbReference type="Proteomes" id="UP000887575"/>
    </source>
</evidence>
<dbReference type="AlphaFoldDB" id="A0AAF3ET69"/>